<gene>
    <name evidence="12" type="ORF">CBF27_02425</name>
</gene>
<dbReference type="InterPro" id="IPR011527">
    <property type="entry name" value="ABC1_TM_dom"/>
</dbReference>
<evidence type="ECO:0000256" key="1">
    <source>
        <dbReference type="ARBA" id="ARBA00004651"/>
    </source>
</evidence>
<feature type="transmembrane region" description="Helical" evidence="9">
    <location>
        <begin position="157"/>
        <end position="181"/>
    </location>
</feature>
<keyword evidence="13" id="KW-1185">Reference proteome</keyword>
<dbReference type="InterPro" id="IPR039421">
    <property type="entry name" value="Type_1_exporter"/>
</dbReference>
<dbReference type="InterPro" id="IPR003439">
    <property type="entry name" value="ABC_transporter-like_ATP-bd"/>
</dbReference>
<organism evidence="12 13">
    <name type="scientific">Vagococcus acidifermentans</name>
    <dbReference type="NCBI Taxonomy" id="564710"/>
    <lineage>
        <taxon>Bacteria</taxon>
        <taxon>Bacillati</taxon>
        <taxon>Bacillota</taxon>
        <taxon>Bacilli</taxon>
        <taxon>Lactobacillales</taxon>
        <taxon>Enterococcaceae</taxon>
        <taxon>Vagococcus</taxon>
    </lineage>
</organism>
<dbReference type="Gene3D" id="3.40.50.300">
    <property type="entry name" value="P-loop containing nucleotide triphosphate hydrolases"/>
    <property type="match status" value="1"/>
</dbReference>
<feature type="domain" description="ABC transporter" evidence="10">
    <location>
        <begin position="335"/>
        <end position="570"/>
    </location>
</feature>
<dbReference type="PROSITE" id="PS50929">
    <property type="entry name" value="ABC_TM1F"/>
    <property type="match status" value="1"/>
</dbReference>
<feature type="transmembrane region" description="Helical" evidence="9">
    <location>
        <begin position="278"/>
        <end position="296"/>
    </location>
</feature>
<dbReference type="OrthoDB" id="9770415at2"/>
<dbReference type="GO" id="GO:0005524">
    <property type="term" value="F:ATP binding"/>
    <property type="evidence" value="ECO:0007669"/>
    <property type="project" value="UniProtKB-KW"/>
</dbReference>
<feature type="transmembrane region" description="Helical" evidence="9">
    <location>
        <begin position="60"/>
        <end position="81"/>
    </location>
</feature>
<evidence type="ECO:0000256" key="8">
    <source>
        <dbReference type="ARBA" id="ARBA00023136"/>
    </source>
</evidence>
<evidence type="ECO:0000256" key="5">
    <source>
        <dbReference type="ARBA" id="ARBA00022741"/>
    </source>
</evidence>
<keyword evidence="7 9" id="KW-1133">Transmembrane helix</keyword>
<keyword evidence="5" id="KW-0547">Nucleotide-binding</keyword>
<evidence type="ECO:0008006" key="14">
    <source>
        <dbReference type="Google" id="ProtNLM"/>
    </source>
</evidence>
<evidence type="ECO:0000313" key="12">
    <source>
        <dbReference type="EMBL" id="RSU13775.1"/>
    </source>
</evidence>
<accession>A0A430B0C3</accession>
<feature type="transmembrane region" description="Helical" evidence="9">
    <location>
        <begin position="126"/>
        <end position="151"/>
    </location>
</feature>
<dbReference type="FunFam" id="3.40.50.300:FF:000221">
    <property type="entry name" value="Multidrug ABC transporter ATP-binding protein"/>
    <property type="match status" value="1"/>
</dbReference>
<keyword evidence="6" id="KW-0067">ATP-binding</keyword>
<dbReference type="Pfam" id="PF00005">
    <property type="entry name" value="ABC_tran"/>
    <property type="match status" value="1"/>
</dbReference>
<evidence type="ECO:0000256" key="9">
    <source>
        <dbReference type="SAM" id="Phobius"/>
    </source>
</evidence>
<dbReference type="InterPro" id="IPR036640">
    <property type="entry name" value="ABC1_TM_sf"/>
</dbReference>
<evidence type="ECO:0000256" key="6">
    <source>
        <dbReference type="ARBA" id="ARBA00022840"/>
    </source>
</evidence>
<dbReference type="InterPro" id="IPR003593">
    <property type="entry name" value="AAA+_ATPase"/>
</dbReference>
<evidence type="ECO:0000256" key="7">
    <source>
        <dbReference type="ARBA" id="ARBA00022989"/>
    </source>
</evidence>
<dbReference type="PANTHER" id="PTHR43394:SF1">
    <property type="entry name" value="ATP-BINDING CASSETTE SUB-FAMILY B MEMBER 10, MITOCHONDRIAL"/>
    <property type="match status" value="1"/>
</dbReference>
<keyword evidence="4 9" id="KW-0812">Transmembrane</keyword>
<keyword evidence="3" id="KW-1003">Cell membrane</keyword>
<dbReference type="PROSITE" id="PS50893">
    <property type="entry name" value="ABC_TRANSPORTER_2"/>
    <property type="match status" value="1"/>
</dbReference>
<dbReference type="CDD" id="cd18548">
    <property type="entry name" value="ABC_6TM_Tm287_like"/>
    <property type="match status" value="1"/>
</dbReference>
<dbReference type="Pfam" id="PF00664">
    <property type="entry name" value="ABC_membrane"/>
    <property type="match status" value="1"/>
</dbReference>
<dbReference type="PROSITE" id="PS00211">
    <property type="entry name" value="ABC_TRANSPORTER_1"/>
    <property type="match status" value="1"/>
</dbReference>
<dbReference type="SUPFAM" id="SSF52540">
    <property type="entry name" value="P-loop containing nucleoside triphosphate hydrolases"/>
    <property type="match status" value="1"/>
</dbReference>
<dbReference type="Proteomes" id="UP000286773">
    <property type="component" value="Unassembled WGS sequence"/>
</dbReference>
<dbReference type="GO" id="GO:0016887">
    <property type="term" value="F:ATP hydrolysis activity"/>
    <property type="evidence" value="ECO:0007669"/>
    <property type="project" value="InterPro"/>
</dbReference>
<feature type="transmembrane region" description="Helical" evidence="9">
    <location>
        <begin position="12"/>
        <end position="40"/>
    </location>
</feature>
<dbReference type="PANTHER" id="PTHR43394">
    <property type="entry name" value="ATP-DEPENDENT PERMEASE MDL1, MITOCHONDRIAL"/>
    <property type="match status" value="1"/>
</dbReference>
<name>A0A430B0C3_9ENTE</name>
<evidence type="ECO:0000256" key="4">
    <source>
        <dbReference type="ARBA" id="ARBA00022692"/>
    </source>
</evidence>
<dbReference type="InterPro" id="IPR027417">
    <property type="entry name" value="P-loop_NTPase"/>
</dbReference>
<feature type="transmembrane region" description="Helical" evidence="9">
    <location>
        <begin position="235"/>
        <end position="258"/>
    </location>
</feature>
<comment type="caution">
    <text evidence="12">The sequence shown here is derived from an EMBL/GenBank/DDBJ whole genome shotgun (WGS) entry which is preliminary data.</text>
</comment>
<dbReference type="GO" id="GO:0005886">
    <property type="term" value="C:plasma membrane"/>
    <property type="evidence" value="ECO:0007669"/>
    <property type="project" value="UniProtKB-SubCell"/>
</dbReference>
<dbReference type="SMART" id="SM00382">
    <property type="entry name" value="AAA"/>
    <property type="match status" value="1"/>
</dbReference>
<comment type="subcellular location">
    <subcellularLocation>
        <location evidence="1">Cell membrane</location>
        <topology evidence="1">Multi-pass membrane protein</topology>
    </subcellularLocation>
</comment>
<reference evidence="12 13" key="1">
    <citation type="submission" date="2017-05" db="EMBL/GenBank/DDBJ databases">
        <title>Vagococcus spp. assemblies.</title>
        <authorList>
            <person name="Gulvik C.A."/>
        </authorList>
    </citation>
    <scope>NUCLEOTIDE SEQUENCE [LARGE SCALE GENOMIC DNA]</scope>
    <source>
        <strain evidence="12 13">LMG 24798</strain>
    </source>
</reference>
<keyword evidence="2" id="KW-0813">Transport</keyword>
<dbReference type="Gene3D" id="1.20.1560.10">
    <property type="entry name" value="ABC transporter type 1, transmembrane domain"/>
    <property type="match status" value="1"/>
</dbReference>
<evidence type="ECO:0000259" key="11">
    <source>
        <dbReference type="PROSITE" id="PS50929"/>
    </source>
</evidence>
<sequence>MRLIKQFIRENTFLFFGTLTLLAIQFATILYIPYLVAHIIDDGIIMNDFHVVRRLGIEMLMVSIVGVLVALACSYYSSVIATKFGTSLRLSIFRKVQHLAVTDVENYGTSALTSRITSDVVNVQQVVVMIFQMILPGPIVGIICIIMSFMISPEMGWIAMIVVGLFILAAGIVTWLSFPYLQSIQTYLDQMMLVLREFFIGVRIIRAFDNSTYEEKRTNNTFKDYANNMIHINKLFAYLTPAAYSLLGFSMIAILWFGLIKVPSGAIPIGQVTAVIEYTTLAILTFIMSALVIVMLPRAYAALLRIEDILSFDETIKDVSKSPDNIIDSDTNKVITFENISFDYDGRDNYAINDISFSIRRGETVAVIGATGSGKSTIAKLILRLFDPSHGTVKYFGTDIRLLSQHFLRDNISYVPQKALLFSGTIEANIKYHNQDLSDEEMVHASKIAQADDFIAKLDDGYKSTVARGGANFSGGQKQRISIARALSKPSQLYIFDDSFSALDYKTDATLRSALKQHLKDKALLIIAQRVSSIMHADNIIVMDNGRIIGIGQHDDLIQNNDTYKKFAKSQFIIE</sequence>
<dbReference type="InterPro" id="IPR017871">
    <property type="entry name" value="ABC_transporter-like_CS"/>
</dbReference>
<proteinExistence type="predicted"/>
<evidence type="ECO:0000256" key="2">
    <source>
        <dbReference type="ARBA" id="ARBA00022448"/>
    </source>
</evidence>
<evidence type="ECO:0000256" key="3">
    <source>
        <dbReference type="ARBA" id="ARBA00022475"/>
    </source>
</evidence>
<evidence type="ECO:0000313" key="13">
    <source>
        <dbReference type="Proteomes" id="UP000286773"/>
    </source>
</evidence>
<dbReference type="SUPFAM" id="SSF90123">
    <property type="entry name" value="ABC transporter transmembrane region"/>
    <property type="match status" value="1"/>
</dbReference>
<dbReference type="EMBL" id="NGKC01000002">
    <property type="protein sequence ID" value="RSU13775.1"/>
    <property type="molecule type" value="Genomic_DNA"/>
</dbReference>
<evidence type="ECO:0000259" key="10">
    <source>
        <dbReference type="PROSITE" id="PS50893"/>
    </source>
</evidence>
<feature type="domain" description="ABC transmembrane type-1" evidence="11">
    <location>
        <begin position="16"/>
        <end position="298"/>
    </location>
</feature>
<keyword evidence="8 9" id="KW-0472">Membrane</keyword>
<dbReference type="AlphaFoldDB" id="A0A430B0C3"/>
<protein>
    <recommendedName>
        <fullName evidence="14">Multidrug ABC transporter ATP-binding protein</fullName>
    </recommendedName>
</protein>
<dbReference type="GO" id="GO:0015421">
    <property type="term" value="F:ABC-type oligopeptide transporter activity"/>
    <property type="evidence" value="ECO:0007669"/>
    <property type="project" value="TreeGrafter"/>
</dbReference>
<dbReference type="RefSeq" id="WP_126812054.1">
    <property type="nucleotide sequence ID" value="NZ_NGKC01000002.1"/>
</dbReference>